<comment type="caution">
    <text evidence="1">The sequence shown here is derived from an EMBL/GenBank/DDBJ whole genome shotgun (WGS) entry which is preliminary data.</text>
</comment>
<reference evidence="1" key="1">
    <citation type="submission" date="2019-04" db="EMBL/GenBank/DDBJ databases">
        <title>Microbes associate with the intestines of laboratory mice.</title>
        <authorList>
            <person name="Navarre W."/>
            <person name="Wong E."/>
            <person name="Huang K."/>
            <person name="Tropini C."/>
            <person name="Ng K."/>
            <person name="Yu B."/>
        </authorList>
    </citation>
    <scope>NUCLEOTIDE SEQUENCE</scope>
    <source>
        <strain evidence="1">NM04_E33</strain>
    </source>
</reference>
<evidence type="ECO:0000313" key="2">
    <source>
        <dbReference type="Proteomes" id="UP000306319"/>
    </source>
</evidence>
<gene>
    <name evidence="1" type="ORF">E5331_15000</name>
</gene>
<dbReference type="EMBL" id="SRYB01000026">
    <property type="protein sequence ID" value="TGY77370.1"/>
    <property type="molecule type" value="Genomic_DNA"/>
</dbReference>
<evidence type="ECO:0000313" key="1">
    <source>
        <dbReference type="EMBL" id="TGY77370.1"/>
    </source>
</evidence>
<accession>A0AC61RD49</accession>
<dbReference type="Proteomes" id="UP000306319">
    <property type="component" value="Unassembled WGS sequence"/>
</dbReference>
<name>A0AC61RD49_9BACT</name>
<proteinExistence type="predicted"/>
<organism evidence="1 2">
    <name type="scientific">Lepagella muris</name>
    <dbReference type="NCBI Taxonomy" id="3032870"/>
    <lineage>
        <taxon>Bacteria</taxon>
        <taxon>Pseudomonadati</taxon>
        <taxon>Bacteroidota</taxon>
        <taxon>Bacteroidia</taxon>
        <taxon>Bacteroidales</taxon>
        <taxon>Muribaculaceae</taxon>
        <taxon>Lepagella</taxon>
    </lineage>
</organism>
<sequence length="307" mass="33935">MNNYKFILATILILPQGVSYASQNQADGPQIKVIGVESKEKDSILPDPTPRKVEISGMSRYDCVYEYKINVGGGETYATILQIGEPLSKFTDYTSYLLDSIATAPVSNAALIEEMQQKKTNSVFFFDTEVWQNLPEGSMTVTQEIAPNIMGYEEPMGQIEWSLHEDSTKNICGYSCNRATASYGGREWTAWYTLDIPVSTGPWKLNGLPGLIMEAADSEGLHTFTAIAFREENVPIVLPDKLNVHFSNRDKVIKRKLNSEATGMEGIDPSMIESITVTKSAAGGSNIIINGITLRQRPNGYTPLEKE</sequence>
<keyword evidence="2" id="KW-1185">Reference proteome</keyword>
<protein>
    <submittedName>
        <fullName evidence="1">GLPGLI family protein</fullName>
    </submittedName>
</protein>